<dbReference type="EMBL" id="MT144775">
    <property type="protein sequence ID" value="QJH99204.1"/>
    <property type="molecule type" value="Genomic_DNA"/>
</dbReference>
<evidence type="ECO:0000313" key="2">
    <source>
        <dbReference type="EMBL" id="QJH99204.1"/>
    </source>
</evidence>
<reference evidence="1" key="1">
    <citation type="submission" date="2020-03" db="EMBL/GenBank/DDBJ databases">
        <title>The deep terrestrial virosphere.</title>
        <authorList>
            <person name="Holmfeldt K."/>
            <person name="Nilsson E."/>
            <person name="Simone D."/>
            <person name="Lopez-Fernandez M."/>
            <person name="Wu X."/>
            <person name="de Brujin I."/>
            <person name="Lundin D."/>
            <person name="Andersson A."/>
            <person name="Bertilsson S."/>
            <person name="Dopson M."/>
        </authorList>
    </citation>
    <scope>NUCLEOTIDE SEQUENCE</scope>
    <source>
        <strain evidence="1">TM448A01855</strain>
        <strain evidence="2">TM448B01525</strain>
    </source>
</reference>
<sequence>MSNNINLAKDSKEVLKVHTDIMKLHYSAMACHCEIMGMMSENMLSACLGQQPMFGALQFTGVMRKWGLLDDKGEPVI</sequence>
<gene>
    <name evidence="1" type="ORF">TM448A01855_0007</name>
    <name evidence="2" type="ORF">TM448B01525_0010</name>
</gene>
<protein>
    <submittedName>
        <fullName evidence="1">Uncharacterized protein</fullName>
    </submittedName>
</protein>
<dbReference type="AlphaFoldDB" id="A0A6H1ZTM1"/>
<dbReference type="EMBL" id="MT144210">
    <property type="protein sequence ID" value="QJA50667.1"/>
    <property type="molecule type" value="Genomic_DNA"/>
</dbReference>
<organism evidence="1">
    <name type="scientific">viral metagenome</name>
    <dbReference type="NCBI Taxonomy" id="1070528"/>
    <lineage>
        <taxon>unclassified sequences</taxon>
        <taxon>metagenomes</taxon>
        <taxon>organismal metagenomes</taxon>
    </lineage>
</organism>
<evidence type="ECO:0000313" key="1">
    <source>
        <dbReference type="EMBL" id="QJA50667.1"/>
    </source>
</evidence>
<name>A0A6H1ZTM1_9ZZZZ</name>
<accession>A0A6H1ZTM1</accession>
<proteinExistence type="predicted"/>